<organism evidence="10 11">
    <name type="scientific">Paenibacillus artemisiicola</name>
    <dbReference type="NCBI Taxonomy" id="1172618"/>
    <lineage>
        <taxon>Bacteria</taxon>
        <taxon>Bacillati</taxon>
        <taxon>Bacillota</taxon>
        <taxon>Bacilli</taxon>
        <taxon>Bacillales</taxon>
        <taxon>Paenibacillaceae</taxon>
        <taxon>Paenibacillus</taxon>
    </lineage>
</organism>
<evidence type="ECO:0000256" key="1">
    <source>
        <dbReference type="ARBA" id="ARBA00004635"/>
    </source>
</evidence>
<comment type="caution">
    <text evidence="10">The sequence shown here is derived from an EMBL/GenBank/DDBJ whole genome shotgun (WGS) entry which is preliminary data.</text>
</comment>
<feature type="domain" description="Spore germination GerAC-like C-terminal" evidence="8">
    <location>
        <begin position="219"/>
        <end position="383"/>
    </location>
</feature>
<evidence type="ECO:0000256" key="3">
    <source>
        <dbReference type="ARBA" id="ARBA00022544"/>
    </source>
</evidence>
<comment type="similarity">
    <text evidence="2">Belongs to the GerABKC lipoprotein family.</text>
</comment>
<dbReference type="PANTHER" id="PTHR35789">
    <property type="entry name" value="SPORE GERMINATION PROTEIN B3"/>
    <property type="match status" value="1"/>
</dbReference>
<keyword evidence="3" id="KW-0309">Germination</keyword>
<comment type="subcellular location">
    <subcellularLocation>
        <location evidence="1">Membrane</location>
        <topology evidence="1">Lipid-anchor</topology>
    </subcellularLocation>
</comment>
<feature type="domain" description="Spore germination protein N-terminal" evidence="9">
    <location>
        <begin position="22"/>
        <end position="198"/>
    </location>
</feature>
<dbReference type="InterPro" id="IPR046953">
    <property type="entry name" value="Spore_GerAC-like_C"/>
</dbReference>
<dbReference type="PANTHER" id="PTHR35789:SF1">
    <property type="entry name" value="SPORE GERMINATION PROTEIN B3"/>
    <property type="match status" value="1"/>
</dbReference>
<reference evidence="10 11" key="1">
    <citation type="submission" date="2021-03" db="EMBL/GenBank/DDBJ databases">
        <title>Paenibacillus artemisicola MWE-103 whole genome sequence.</title>
        <authorList>
            <person name="Ham Y.J."/>
        </authorList>
    </citation>
    <scope>NUCLEOTIDE SEQUENCE [LARGE SCALE GENOMIC DNA]</scope>
    <source>
        <strain evidence="10 11">MWE-103</strain>
    </source>
</reference>
<accession>A0ABS3WEP4</accession>
<evidence type="ECO:0000256" key="6">
    <source>
        <dbReference type="ARBA" id="ARBA00023139"/>
    </source>
</evidence>
<gene>
    <name evidence="10" type="ORF">I8J29_21395</name>
</gene>
<dbReference type="RefSeq" id="WP_208849514.1">
    <property type="nucleotide sequence ID" value="NZ_JAGGDJ010000022.1"/>
</dbReference>
<evidence type="ECO:0000313" key="11">
    <source>
        <dbReference type="Proteomes" id="UP000670947"/>
    </source>
</evidence>
<dbReference type="NCBIfam" id="TIGR02887">
    <property type="entry name" value="spore_ger_x_C"/>
    <property type="match status" value="1"/>
</dbReference>
<evidence type="ECO:0000313" key="10">
    <source>
        <dbReference type="EMBL" id="MBO7746774.1"/>
    </source>
</evidence>
<dbReference type="Proteomes" id="UP000670947">
    <property type="component" value="Unassembled WGS sequence"/>
</dbReference>
<dbReference type="PROSITE" id="PS51257">
    <property type="entry name" value="PROKAR_LIPOPROTEIN"/>
    <property type="match status" value="1"/>
</dbReference>
<dbReference type="InterPro" id="IPR038501">
    <property type="entry name" value="Spore_GerAC_C_sf"/>
</dbReference>
<evidence type="ECO:0000256" key="5">
    <source>
        <dbReference type="ARBA" id="ARBA00023136"/>
    </source>
</evidence>
<keyword evidence="6" id="KW-0564">Palmitate</keyword>
<proteinExistence type="inferred from homology"/>
<evidence type="ECO:0000259" key="9">
    <source>
        <dbReference type="Pfam" id="PF25198"/>
    </source>
</evidence>
<dbReference type="Pfam" id="PF05504">
    <property type="entry name" value="Spore_GerAC"/>
    <property type="match status" value="1"/>
</dbReference>
<evidence type="ECO:0000256" key="4">
    <source>
        <dbReference type="ARBA" id="ARBA00022729"/>
    </source>
</evidence>
<protein>
    <submittedName>
        <fullName evidence="10">Ger(X)C family spore germination protein</fullName>
    </submittedName>
</protein>
<keyword evidence="4" id="KW-0732">Signal</keyword>
<evidence type="ECO:0000259" key="8">
    <source>
        <dbReference type="Pfam" id="PF05504"/>
    </source>
</evidence>
<keyword evidence="5" id="KW-0472">Membrane</keyword>
<dbReference type="InterPro" id="IPR057336">
    <property type="entry name" value="GerAC_N"/>
</dbReference>
<dbReference type="Pfam" id="PF25198">
    <property type="entry name" value="Spore_GerAC_N"/>
    <property type="match status" value="1"/>
</dbReference>
<dbReference type="EMBL" id="JAGGDJ010000022">
    <property type="protein sequence ID" value="MBO7746774.1"/>
    <property type="molecule type" value="Genomic_DNA"/>
</dbReference>
<dbReference type="Gene3D" id="3.30.300.210">
    <property type="entry name" value="Nutrient germinant receptor protein C, domain 3"/>
    <property type="match status" value="1"/>
</dbReference>
<evidence type="ECO:0000256" key="2">
    <source>
        <dbReference type="ARBA" id="ARBA00007886"/>
    </source>
</evidence>
<keyword evidence="7" id="KW-0449">Lipoprotein</keyword>
<name>A0ABS3WEP4_9BACL</name>
<keyword evidence="11" id="KW-1185">Reference proteome</keyword>
<dbReference type="InterPro" id="IPR008844">
    <property type="entry name" value="Spore_GerAC-like"/>
</dbReference>
<sequence length="398" mass="43990">MKTAMRSLWLLLIVPLLGGCWDRVEMNDISFFMASALDMTDKGELKISIQVPIPVGAGGGESGKASTGGMLGKTYFVVTSTGINIHDAERKIQYKMSRHFFKGHRRVVFIGEKFARSGIKDALDYYARDPGSRLRTYLVVAKGGEATKLLMNDHPIERIPSEDVRELERSGTGTSVTFRDFLMAQANEGIVPVMGAVELISPTDNPGKEDDFRLNSLSSTAVFKDYRLVGYLNDIETRSMNWIKNKLGQTIVAEKLPRAGGNVGAVLNKTSSRIVTTLKDGKVLLCIELYGKGVLNEANVNMDMNDPKNVSVIEKELGQLIARQALHTVKKAQTEWKADVFGMGLQLHRFQPSAWRKVRKNWDATFASAEVSVKATIKIDRAGITTGSLTNEETEAKR</sequence>
<evidence type="ECO:0000256" key="7">
    <source>
        <dbReference type="ARBA" id="ARBA00023288"/>
    </source>
</evidence>